<dbReference type="FunFam" id="3.90.550.50:FF:000006">
    <property type="entry name" value="Fringe-related protein-like"/>
    <property type="match status" value="1"/>
</dbReference>
<keyword evidence="1" id="KW-0472">Membrane</keyword>
<keyword evidence="3" id="KW-1185">Reference proteome</keyword>
<organism evidence="2 3">
    <name type="scientific">Hibiscus trionum</name>
    <name type="common">Flower of an hour</name>
    <dbReference type="NCBI Taxonomy" id="183268"/>
    <lineage>
        <taxon>Eukaryota</taxon>
        <taxon>Viridiplantae</taxon>
        <taxon>Streptophyta</taxon>
        <taxon>Embryophyta</taxon>
        <taxon>Tracheophyta</taxon>
        <taxon>Spermatophyta</taxon>
        <taxon>Magnoliopsida</taxon>
        <taxon>eudicotyledons</taxon>
        <taxon>Gunneridae</taxon>
        <taxon>Pentapetalae</taxon>
        <taxon>rosids</taxon>
        <taxon>malvids</taxon>
        <taxon>Malvales</taxon>
        <taxon>Malvaceae</taxon>
        <taxon>Malvoideae</taxon>
        <taxon>Hibiscus</taxon>
    </lineage>
</organism>
<evidence type="ECO:0000256" key="1">
    <source>
        <dbReference type="SAM" id="Phobius"/>
    </source>
</evidence>
<keyword evidence="1" id="KW-1133">Transmembrane helix</keyword>
<dbReference type="AlphaFoldDB" id="A0A9W7MNM8"/>
<dbReference type="EMBL" id="BSYR01000053">
    <property type="protein sequence ID" value="GMJ08934.1"/>
    <property type="molecule type" value="Genomic_DNA"/>
</dbReference>
<sequence>MTSPQQRTPQHCYKLSLMYLFIAMILLYILYSNLLLTKTDGNKSYRNLSTKLDSFSSNDSSTTNSSSSKVIVPLQAETKPAPIEYHRYDTELKHIAFGIAASSSLWETRKEYIKAWWRPNETRGVVWVDKKVKTYRNEKLPQIRVSQDTSRFKYTNMQGSRSALRITRVVSETLKLGMKDIRWFVMGDDDTVFIVNNVVRVLSKYDHTQFYYVGSASESHIQNIFFSYAMAYGGGGFAISYPLAKELSKMQDKCIERYPGLYGSDDRIQACMSELGVPLTRELGFHQYDVYGDLVGLLGAHPVTPLVSLHHLDVVEPIFPGMKRAKAIQHLLEAAKEDSASLMQQSICYDPKRYWSISVSWGYVVQILRGVMSPRELEMPSRTFLNWYKRADYTAYAFNTRPVERHPCQNSFIFYMRKVKFDRPRRQTIGIYYRHKIKSSYCHWRIASPEKLNSVVILKKRDDQRWQKSPRRDCCRVLPSEKNNSMIISVGNCRAGEISELQISKKQSS</sequence>
<dbReference type="InterPro" id="IPR006740">
    <property type="entry name" value="DUF604"/>
</dbReference>
<dbReference type="Pfam" id="PF04646">
    <property type="entry name" value="DUF604"/>
    <property type="match status" value="1"/>
</dbReference>
<reference evidence="2" key="1">
    <citation type="submission" date="2023-05" db="EMBL/GenBank/DDBJ databases">
        <title>Genome and transcriptome analyses reveal genes involved in the formation of fine ridges on petal epidermal cells in Hibiscus trionum.</title>
        <authorList>
            <person name="Koshimizu S."/>
            <person name="Masuda S."/>
            <person name="Ishii T."/>
            <person name="Shirasu K."/>
            <person name="Hoshino A."/>
            <person name="Arita M."/>
        </authorList>
    </citation>
    <scope>NUCLEOTIDE SEQUENCE</scope>
    <source>
        <strain evidence="2">Hamamatsu line</strain>
    </source>
</reference>
<evidence type="ECO:0000313" key="2">
    <source>
        <dbReference type="EMBL" id="GMJ08934.1"/>
    </source>
</evidence>
<name>A0A9W7MNM8_HIBTR</name>
<feature type="transmembrane region" description="Helical" evidence="1">
    <location>
        <begin position="12"/>
        <end position="31"/>
    </location>
</feature>
<dbReference type="Gene3D" id="3.90.550.50">
    <property type="match status" value="1"/>
</dbReference>
<accession>A0A9W7MNM8</accession>
<evidence type="ECO:0000313" key="3">
    <source>
        <dbReference type="Proteomes" id="UP001165190"/>
    </source>
</evidence>
<dbReference type="OrthoDB" id="421979at2759"/>
<protein>
    <submittedName>
        <fullName evidence="2">Uncharacterized protein</fullName>
    </submittedName>
</protein>
<proteinExistence type="predicted"/>
<comment type="caution">
    <text evidence="2">The sequence shown here is derived from an EMBL/GenBank/DDBJ whole genome shotgun (WGS) entry which is preliminary data.</text>
</comment>
<keyword evidence="1" id="KW-0812">Transmembrane</keyword>
<gene>
    <name evidence="2" type="ORF">HRI_004562600</name>
</gene>
<dbReference type="PANTHER" id="PTHR10811">
    <property type="entry name" value="FRINGE-RELATED"/>
    <property type="match status" value="1"/>
</dbReference>
<dbReference type="Proteomes" id="UP001165190">
    <property type="component" value="Unassembled WGS sequence"/>
</dbReference>